<feature type="region of interest" description="Disordered" evidence="1">
    <location>
        <begin position="153"/>
        <end position="191"/>
    </location>
</feature>
<accession>A0A7S3B8E8</accession>
<reference evidence="2" key="1">
    <citation type="submission" date="2021-01" db="EMBL/GenBank/DDBJ databases">
        <authorList>
            <person name="Corre E."/>
            <person name="Pelletier E."/>
            <person name="Niang G."/>
            <person name="Scheremetjew M."/>
            <person name="Finn R."/>
            <person name="Kale V."/>
            <person name="Holt S."/>
            <person name="Cochrane G."/>
            <person name="Meng A."/>
            <person name="Brown T."/>
            <person name="Cohen L."/>
        </authorList>
    </citation>
    <scope>NUCLEOTIDE SEQUENCE</scope>
    <source>
        <strain evidence="2">CCMP281</strain>
    </source>
</reference>
<proteinExistence type="predicted"/>
<evidence type="ECO:0000256" key="1">
    <source>
        <dbReference type="SAM" id="MobiDB-lite"/>
    </source>
</evidence>
<feature type="region of interest" description="Disordered" evidence="1">
    <location>
        <begin position="449"/>
        <end position="469"/>
    </location>
</feature>
<gene>
    <name evidence="2" type="ORF">HERI1096_LOCUS26667</name>
</gene>
<feature type="compositionally biased region" description="Pro residues" evidence="1">
    <location>
        <begin position="153"/>
        <end position="189"/>
    </location>
</feature>
<protein>
    <submittedName>
        <fullName evidence="2">Uncharacterized protein</fullName>
    </submittedName>
</protein>
<name>A0A7S3B8E8_9EUKA</name>
<dbReference type="AlphaFoldDB" id="A0A7S3B8E8"/>
<evidence type="ECO:0000313" key="2">
    <source>
        <dbReference type="EMBL" id="CAE0127546.1"/>
    </source>
</evidence>
<sequence>MSAEGGGIWGGSCTCPDGKIYQVGDEANFCKSLTCIGGIAGKCNKAVGPWTHRKVTCGIKIKMPASPQLWVIEQKGGEVAGKLNLRETEGVETCVATAYTKGPLCFEIHEQDDDEVVAEGCLREHLVQMGVGWRKVHLSGGWELTFHVPLLVPPSPPTPPDSPPPPLPPRSPQSPSQPPLPPASPPMLPPWQQWSGNLDSLKCDAMLRDPKHPFRKMWAAEAWGVMGAGRPSCWDVVRDDTSATQTAAEFFNATLHGDSCGTNWYEGNQGLLGLPNRPPVFTAHAPALYGFDENIDAYCGDAMREIGLIPSNEFGHAGNCIVANVNILSLYGDRVPYNICRNLEWQVCGAKGLLPGQEQPHLLFARAPSTLDPKGSTGKPLGQCGGWVPPKVPAGGYYGYTTDDIFYLEVCLFNQMCSNGADLFNLTVGEMFTCSFSEEKFRELEKILSEPPAPDDSGAEHCTTGQFVG</sequence>
<organism evidence="2">
    <name type="scientific">Haptolina ericina</name>
    <dbReference type="NCBI Taxonomy" id="156174"/>
    <lineage>
        <taxon>Eukaryota</taxon>
        <taxon>Haptista</taxon>
        <taxon>Haptophyta</taxon>
        <taxon>Prymnesiophyceae</taxon>
        <taxon>Prymnesiales</taxon>
        <taxon>Prymnesiaceae</taxon>
        <taxon>Haptolina</taxon>
    </lineage>
</organism>
<dbReference type="EMBL" id="HBHX01048130">
    <property type="protein sequence ID" value="CAE0127546.1"/>
    <property type="molecule type" value="Transcribed_RNA"/>
</dbReference>